<protein>
    <recommendedName>
        <fullName evidence="3">Antitoxin Xre/MbcA/ParS-like toxin-binding domain-containing protein</fullName>
    </recommendedName>
</protein>
<dbReference type="EMBL" id="JYIW01000018">
    <property type="protein sequence ID" value="KJL30571.1"/>
    <property type="molecule type" value="Genomic_DNA"/>
</dbReference>
<dbReference type="OrthoDB" id="4748714at2"/>
<organism evidence="1 2">
    <name type="scientific">Microbacterium oxydans</name>
    <dbReference type="NCBI Taxonomy" id="82380"/>
    <lineage>
        <taxon>Bacteria</taxon>
        <taxon>Bacillati</taxon>
        <taxon>Actinomycetota</taxon>
        <taxon>Actinomycetes</taxon>
        <taxon>Micrococcales</taxon>
        <taxon>Microbacteriaceae</taxon>
        <taxon>Microbacterium</taxon>
    </lineage>
</organism>
<reference evidence="1 2" key="1">
    <citation type="submission" date="2015-02" db="EMBL/GenBank/DDBJ databases">
        <title>Draft genome sequences of ten Microbacterium spp. with emphasis on heavy metal contaminated environments.</title>
        <authorList>
            <person name="Corretto E."/>
        </authorList>
    </citation>
    <scope>NUCLEOTIDE SEQUENCE [LARGE SCALE GENOMIC DNA]</scope>
    <source>
        <strain evidence="1 2">BEL4b</strain>
    </source>
</reference>
<evidence type="ECO:0008006" key="3">
    <source>
        <dbReference type="Google" id="ProtNLM"/>
    </source>
</evidence>
<evidence type="ECO:0000313" key="2">
    <source>
        <dbReference type="Proteomes" id="UP000033640"/>
    </source>
</evidence>
<proteinExistence type="predicted"/>
<accession>A0A0F0LG88</accession>
<dbReference type="Proteomes" id="UP000033640">
    <property type="component" value="Unassembled WGS sequence"/>
</dbReference>
<gene>
    <name evidence="1" type="ORF">RS83_00640</name>
</gene>
<comment type="caution">
    <text evidence="1">The sequence shown here is derived from an EMBL/GenBank/DDBJ whole genome shotgun (WGS) entry which is preliminary data.</text>
</comment>
<dbReference type="PATRIC" id="fig|82380.11.peg.662"/>
<dbReference type="AlphaFoldDB" id="A0A0F0LG88"/>
<evidence type="ECO:0000313" key="1">
    <source>
        <dbReference type="EMBL" id="KJL30571.1"/>
    </source>
</evidence>
<sequence>MAPSRQADLVRHLTSVLGPTLVSTLAGSKDTHAAIAWGTEDGPHADADAIRRLECAEAAWRKVSDAEGPDVARLWFIGANPWLADSTAVTAIREGRFDEVAGAAQALVDGSFSG</sequence>
<dbReference type="RefSeq" id="WP_045278075.1">
    <property type="nucleotide sequence ID" value="NZ_JYIW01000018.1"/>
</dbReference>
<name>A0A0F0LG88_9MICO</name>